<reference evidence="1 2" key="1">
    <citation type="submission" date="2014-07" db="EMBL/GenBank/DDBJ databases">
        <authorList>
            <person name="Wibberg Daniel"/>
        </authorList>
    </citation>
    <scope>NUCLEOTIDE SEQUENCE [LARGE SCALE GENOMIC DNA]</scope>
</reference>
<dbReference type="AlphaFoldDB" id="A0A090IY00"/>
<name>A0A090IY00_9BACI</name>
<gene>
    <name evidence="1" type="ORF">BT1A1_2814</name>
</gene>
<evidence type="ECO:0000313" key="1">
    <source>
        <dbReference type="EMBL" id="CEE02607.1"/>
    </source>
</evidence>
<dbReference type="RefSeq" id="WP_034772250.1">
    <property type="nucleotide sequence ID" value="NZ_CCRF01000079.1"/>
</dbReference>
<proteinExistence type="predicted"/>
<organism evidence="1 2">
    <name type="scientific">Caldibacillus thermoamylovorans</name>
    <dbReference type="NCBI Taxonomy" id="35841"/>
    <lineage>
        <taxon>Bacteria</taxon>
        <taxon>Bacillati</taxon>
        <taxon>Bacillota</taxon>
        <taxon>Bacilli</taxon>
        <taxon>Bacillales</taxon>
        <taxon>Bacillaceae</taxon>
        <taxon>Caldibacillus</taxon>
    </lineage>
</organism>
<dbReference type="Proteomes" id="UP000040576">
    <property type="component" value="Unassembled WGS sequence"/>
</dbReference>
<evidence type="ECO:0000313" key="2">
    <source>
        <dbReference type="Proteomes" id="UP000040576"/>
    </source>
</evidence>
<accession>A0A090IY00</accession>
<sequence length="284" mass="34031">MKISHELSKLIEDRQKENEKYEIYHHVFKFHESDSEFFYYIVYKYYQEGRGHIVLSSSRKLIPKNEAVEIAYYFLTHNGTVSAALGPMSEVRKRKVETVQKIKSKLLEGEDLILTNRHLADSYHMINNTLELQIGNTRKVNDIYNQIKELDLHIQRKTHVLTKEAWQKGRNLLHEYNVTMYEELKTLLKSWESAEKIIDYLNRLNLGFPEKYKARNVVKQLQIMFNEQAKEKVNKSLEDFEKDFQGNFFTDQRGELNTEEYIQVTNRMMKEDYKRNLLRDCRNS</sequence>
<dbReference type="EMBL" id="CCRF01000079">
    <property type="protein sequence ID" value="CEE02607.1"/>
    <property type="molecule type" value="Genomic_DNA"/>
</dbReference>
<keyword evidence="2" id="KW-1185">Reference proteome</keyword>
<protein>
    <submittedName>
        <fullName evidence="1">Uncharacterized protein</fullName>
    </submittedName>
</protein>